<organism evidence="1 2">
    <name type="scientific">Rhodobacter viridis</name>
    <dbReference type="NCBI Taxonomy" id="1054202"/>
    <lineage>
        <taxon>Bacteria</taxon>
        <taxon>Pseudomonadati</taxon>
        <taxon>Pseudomonadota</taxon>
        <taxon>Alphaproteobacteria</taxon>
        <taxon>Rhodobacterales</taxon>
        <taxon>Rhodobacter group</taxon>
        <taxon>Rhodobacter</taxon>
    </lineage>
</organism>
<gene>
    <name evidence="1" type="ORF">C8J30_11248</name>
</gene>
<evidence type="ECO:0000313" key="2">
    <source>
        <dbReference type="Proteomes" id="UP000247727"/>
    </source>
</evidence>
<dbReference type="RefSeq" id="WP_181420889.1">
    <property type="nucleotide sequence ID" value="NZ_QJTK01000012.1"/>
</dbReference>
<comment type="caution">
    <text evidence="1">The sequence shown here is derived from an EMBL/GenBank/DDBJ whole genome shotgun (WGS) entry which is preliminary data.</text>
</comment>
<dbReference type="EMBL" id="QJTK01000012">
    <property type="protein sequence ID" value="PYF08631.1"/>
    <property type="molecule type" value="Genomic_DNA"/>
</dbReference>
<keyword evidence="2" id="KW-1185">Reference proteome</keyword>
<sequence>MTLALFTRNRPALPRHDDRAPVPFSLSDLVAALSTGFDHAQRYEAMLDRREGCA</sequence>
<dbReference type="AlphaFoldDB" id="A0A318TUT0"/>
<evidence type="ECO:0000313" key="1">
    <source>
        <dbReference type="EMBL" id="PYF08631.1"/>
    </source>
</evidence>
<reference evidence="1 2" key="1">
    <citation type="submission" date="2018-06" db="EMBL/GenBank/DDBJ databases">
        <title>Genomic Encyclopedia of Type Strains, Phase III (KMG-III): the genomes of soil and plant-associated and newly described type strains.</title>
        <authorList>
            <person name="Whitman W."/>
        </authorList>
    </citation>
    <scope>NUCLEOTIDE SEQUENCE [LARGE SCALE GENOMIC DNA]</scope>
    <source>
        <strain evidence="1 2">JA737</strain>
    </source>
</reference>
<accession>A0A318TUT0</accession>
<protein>
    <submittedName>
        <fullName evidence="1">Uncharacterized protein</fullName>
    </submittedName>
</protein>
<name>A0A318TUT0_9RHOB</name>
<dbReference type="Proteomes" id="UP000247727">
    <property type="component" value="Unassembled WGS sequence"/>
</dbReference>
<proteinExistence type="predicted"/>